<accession>A0A7G9RCF6</accession>
<name>A0A7G9RCF6_9ACTN</name>
<dbReference type="KEGG" id="nmes:H9L09_02020"/>
<dbReference type="Proteomes" id="UP000515947">
    <property type="component" value="Chromosome"/>
</dbReference>
<feature type="region of interest" description="Disordered" evidence="1">
    <location>
        <begin position="281"/>
        <end position="308"/>
    </location>
</feature>
<dbReference type="EMBL" id="CP060713">
    <property type="protein sequence ID" value="QNN53281.1"/>
    <property type="molecule type" value="Genomic_DNA"/>
</dbReference>
<dbReference type="AlphaFoldDB" id="A0A7G9RCF6"/>
<sequence>MDEIGRDIDTGQQCADALVANRARLLRAEAEELVLAVRWAELHGAPDDPDAVIDRLARGLVPGSERFRRAGGAGTPEVAEFAAAELGVLLRTSTPAAASLIADAVDVRFRLPLLWDAVVAGAVRVWQARRIAKLTRAADLTREQAAWVDAETTPYLASLPWARAEALVEAKIIAADPAAAEARRQAAAAEQFVSTGRTNECGLKTLIAKASAGDVIWLVAMIDRIAEILRVEGDDSGIGVRRARALGILANPAGALALLLRHAVDEPLDLDLHPNLDLDLSPAGDAADDRHAKDPRGESSRGPGEPAPRDLIAFLREKGVDVSRLLPRAVLYLHLSEESFAAALAGRRQGVARMEGVGPVTVEQVRDLLRHAQVTVKPVIDLSEDHPVDGYEVPARMRDQLYLRSPASAFPFAPGLSRRTDADHTVPYLSPDTGGPPGQTRIGNLGRLQRLQHRVKTHGKGWLHRQPRPGVHYWRTPHGYWCRVDFRGTHFLGEVMPAELASRGETAPVSQLDLVLARILYAA</sequence>
<proteinExistence type="predicted"/>
<reference evidence="2 3" key="1">
    <citation type="submission" date="2020-08" db="EMBL/GenBank/DDBJ databases">
        <title>Genome sequence of Nocardioides mesophilus KACC 16243T.</title>
        <authorList>
            <person name="Hyun D.-W."/>
            <person name="Bae J.-W."/>
        </authorList>
    </citation>
    <scope>NUCLEOTIDE SEQUENCE [LARGE SCALE GENOMIC DNA]</scope>
    <source>
        <strain evidence="2 3">KACC 16243</strain>
    </source>
</reference>
<gene>
    <name evidence="2" type="ORF">H9L09_02020</name>
</gene>
<organism evidence="2 3">
    <name type="scientific">Nocardioides mesophilus</name>
    <dbReference type="NCBI Taxonomy" id="433659"/>
    <lineage>
        <taxon>Bacteria</taxon>
        <taxon>Bacillati</taxon>
        <taxon>Actinomycetota</taxon>
        <taxon>Actinomycetes</taxon>
        <taxon>Propionibacteriales</taxon>
        <taxon>Nocardioidaceae</taxon>
        <taxon>Nocardioides</taxon>
    </lineage>
</organism>
<evidence type="ECO:0000313" key="2">
    <source>
        <dbReference type="EMBL" id="QNN53281.1"/>
    </source>
</evidence>
<evidence type="ECO:0000313" key="3">
    <source>
        <dbReference type="Proteomes" id="UP000515947"/>
    </source>
</evidence>
<evidence type="ECO:0008006" key="4">
    <source>
        <dbReference type="Google" id="ProtNLM"/>
    </source>
</evidence>
<dbReference type="RefSeq" id="WP_187579123.1">
    <property type="nucleotide sequence ID" value="NZ_CP060713.1"/>
</dbReference>
<protein>
    <recommendedName>
        <fullName evidence="4">DUF222 domain-containing protein</fullName>
    </recommendedName>
</protein>
<keyword evidence="3" id="KW-1185">Reference proteome</keyword>
<feature type="compositionally biased region" description="Basic and acidic residues" evidence="1">
    <location>
        <begin position="287"/>
        <end position="299"/>
    </location>
</feature>
<evidence type="ECO:0000256" key="1">
    <source>
        <dbReference type="SAM" id="MobiDB-lite"/>
    </source>
</evidence>